<proteinExistence type="predicted"/>
<accession>A0ABR6RAD2</accession>
<dbReference type="RefSeq" id="WP_184704223.1">
    <property type="nucleotide sequence ID" value="NZ_JACHKZ010000001.1"/>
</dbReference>
<keyword evidence="2" id="KW-1185">Reference proteome</keyword>
<evidence type="ECO:0000313" key="2">
    <source>
        <dbReference type="Proteomes" id="UP000562492"/>
    </source>
</evidence>
<dbReference type="EMBL" id="JACHKZ010000001">
    <property type="protein sequence ID" value="MBB6576088.1"/>
    <property type="molecule type" value="Genomic_DNA"/>
</dbReference>
<protein>
    <submittedName>
        <fullName evidence="1">Uncharacterized protein</fullName>
    </submittedName>
</protein>
<sequence length="61" mass="7128">MPQLYPHWRGLWERVAGWVSQEIKNTGCLRLMREAVHQKLHPAASELHLRRSDHDAASLLM</sequence>
<organism evidence="1 2">
    <name type="scientific">Comamonas odontotermitis</name>
    <dbReference type="NCBI Taxonomy" id="379895"/>
    <lineage>
        <taxon>Bacteria</taxon>
        <taxon>Pseudomonadati</taxon>
        <taxon>Pseudomonadota</taxon>
        <taxon>Betaproteobacteria</taxon>
        <taxon>Burkholderiales</taxon>
        <taxon>Comamonadaceae</taxon>
        <taxon>Comamonas</taxon>
    </lineage>
</organism>
<comment type="caution">
    <text evidence="1">The sequence shown here is derived from an EMBL/GenBank/DDBJ whole genome shotgun (WGS) entry which is preliminary data.</text>
</comment>
<gene>
    <name evidence="1" type="ORF">HNP33_000136</name>
</gene>
<reference evidence="1 2" key="1">
    <citation type="submission" date="2020-08" db="EMBL/GenBank/DDBJ databases">
        <title>Functional genomics of gut bacteria from endangered species of beetles.</title>
        <authorList>
            <person name="Carlos-Shanley C."/>
        </authorList>
    </citation>
    <scope>NUCLEOTIDE SEQUENCE [LARGE SCALE GENOMIC DNA]</scope>
    <source>
        <strain evidence="1 2">S00124</strain>
    </source>
</reference>
<evidence type="ECO:0000313" key="1">
    <source>
        <dbReference type="EMBL" id="MBB6576088.1"/>
    </source>
</evidence>
<dbReference type="Proteomes" id="UP000562492">
    <property type="component" value="Unassembled WGS sequence"/>
</dbReference>
<name>A0ABR6RAD2_9BURK</name>